<feature type="coiled-coil region" evidence="1">
    <location>
        <begin position="476"/>
        <end position="545"/>
    </location>
</feature>
<keyword evidence="3" id="KW-1185">Reference proteome</keyword>
<accession>A0A5B9VTC3</accession>
<dbReference type="RefSeq" id="WP_148590110.1">
    <property type="nucleotide sequence ID" value="NZ_CP042997.1"/>
</dbReference>
<gene>
    <name evidence="2" type="ORF">OJF2_00070</name>
</gene>
<keyword evidence="1" id="KW-0175">Coiled coil</keyword>
<organism evidence="2 3">
    <name type="scientific">Aquisphaera giovannonii</name>
    <dbReference type="NCBI Taxonomy" id="406548"/>
    <lineage>
        <taxon>Bacteria</taxon>
        <taxon>Pseudomonadati</taxon>
        <taxon>Planctomycetota</taxon>
        <taxon>Planctomycetia</taxon>
        <taxon>Isosphaerales</taxon>
        <taxon>Isosphaeraceae</taxon>
        <taxon>Aquisphaera</taxon>
    </lineage>
</organism>
<name>A0A5B9VTC3_9BACT</name>
<proteinExistence type="predicted"/>
<dbReference type="AlphaFoldDB" id="A0A5B9VTC3"/>
<dbReference type="OrthoDB" id="261911at2"/>
<dbReference type="EMBL" id="CP042997">
    <property type="protein sequence ID" value="QEH31542.1"/>
    <property type="molecule type" value="Genomic_DNA"/>
</dbReference>
<evidence type="ECO:0000313" key="2">
    <source>
        <dbReference type="EMBL" id="QEH31542.1"/>
    </source>
</evidence>
<dbReference type="KEGG" id="agv:OJF2_00070"/>
<evidence type="ECO:0000313" key="3">
    <source>
        <dbReference type="Proteomes" id="UP000324233"/>
    </source>
</evidence>
<reference evidence="2 3" key="1">
    <citation type="submission" date="2019-08" db="EMBL/GenBank/DDBJ databases">
        <title>Deep-cultivation of Planctomycetes and their phenomic and genomic characterization uncovers novel biology.</title>
        <authorList>
            <person name="Wiegand S."/>
            <person name="Jogler M."/>
            <person name="Boedeker C."/>
            <person name="Pinto D."/>
            <person name="Vollmers J."/>
            <person name="Rivas-Marin E."/>
            <person name="Kohn T."/>
            <person name="Peeters S.H."/>
            <person name="Heuer A."/>
            <person name="Rast P."/>
            <person name="Oberbeckmann S."/>
            <person name="Bunk B."/>
            <person name="Jeske O."/>
            <person name="Meyerdierks A."/>
            <person name="Storesund J.E."/>
            <person name="Kallscheuer N."/>
            <person name="Luecker S."/>
            <person name="Lage O.M."/>
            <person name="Pohl T."/>
            <person name="Merkel B.J."/>
            <person name="Hornburger P."/>
            <person name="Mueller R.-W."/>
            <person name="Bruemmer F."/>
            <person name="Labrenz M."/>
            <person name="Spormann A.M."/>
            <person name="Op den Camp H."/>
            <person name="Overmann J."/>
            <person name="Amann R."/>
            <person name="Jetten M.S.M."/>
            <person name="Mascher T."/>
            <person name="Medema M.H."/>
            <person name="Devos D.P."/>
            <person name="Kaster A.-K."/>
            <person name="Ovreas L."/>
            <person name="Rohde M."/>
            <person name="Galperin M.Y."/>
            <person name="Jogler C."/>
        </authorList>
    </citation>
    <scope>NUCLEOTIDE SEQUENCE [LARGE SCALE GENOMIC DNA]</scope>
    <source>
        <strain evidence="2 3">OJF2</strain>
    </source>
</reference>
<dbReference type="Proteomes" id="UP000324233">
    <property type="component" value="Chromosome"/>
</dbReference>
<evidence type="ECO:0000256" key="1">
    <source>
        <dbReference type="SAM" id="Coils"/>
    </source>
</evidence>
<protein>
    <submittedName>
        <fullName evidence="2">Uncharacterized protein</fullName>
    </submittedName>
</protein>
<sequence>MAGYHQAVDDIRAFVQATDQTRSPALEALAGSYAEACAEAARRLGQCQRLLQQGLRSEAIQLAEADPRLLDLVAALDFPERDAWDELVGIYGLPAAPRVSQSAAQFLNEAYALEEPLQDLLRTHRRLALSRAPVRARIAVMRKLAAQDPTNPIWPEDLRVFEKVRFRELQEDGAEAARRREVKDLGKILAEVEESPWVEPPPKALVQGLRKADAQLRGQQNRAALADLEGELADAFAARDPERARRARQPWLSLVGVLGLAEDDPAMRRARPILDWLEDRDRADEDDRRHEDAIRELRQTLDEPGAIAPADLERLGNTLLRHERGMPESLQARYVQRLAAERARANRLRMIVGGSAAAAVLLVLGLIAASVRSTARAQEAERAAQAVSDAVELGELARAGDLLKKLEQDDPAILQQAPMLEAREMFKGAEGREAQRQLAFEQAYRAAEASPLGGASKPMDEARKLAVQPTEKEAVAKLAERRAAALEAERKRQGGEARPRIRDLGDRVAALRASLAGAKAEPAKARAAEDEFEQLRGEADALAAATELADGEVKTLAQAARLDVENLGKQLESGRRVAAVERDMAATLRSAGADEAQAMSRYLELLKKAAEAEPGSPRARALPQLDREAQAWEAVAAWNRLLAAWAKEPAGGGPRRDQERLDLCNRLIAKYPQSPDAAEIAACRDRLQAVARRAEPLAGRLQQLLSDPLVGSVWMVKVRPPNRDEPARKYYLAQRPPDDSSVVHYYKSYNTEKPAMAAIVREHIALSEAAPQSRIAARYKAALGQLARGGEWDGPMMDLAAAIRQEPEIDPLLQLNLLRRVLELAGDGSVPLREACRDALARIDQAGVDVTVPWMDPDNADARRLRPAAAEAVASLPDFAEIRKHAREIAAGLDGRLARRPHPVGWLSPGPQGWRVEPAISAADAGDGELLVAAREEGGAAAWKRVGTVARGVASLRAEDASAMVEGRPVYFRPAAAERP</sequence>